<comment type="caution">
    <text evidence="2">The sequence shown here is derived from an EMBL/GenBank/DDBJ whole genome shotgun (WGS) entry which is preliminary data.</text>
</comment>
<reference evidence="2 3" key="1">
    <citation type="submission" date="2020-05" db="EMBL/GenBank/DDBJ databases">
        <title>Draft genome sequence of Mycobacterium hippocampi DL, isolated from European seabass, Dicentrarchus labrax, reared in fish farms.</title>
        <authorList>
            <person name="Stathopoulou P."/>
            <person name="Asimakis E."/>
            <person name="Tzokas K."/>
            <person name="Batargias C."/>
            <person name="Tsiamis G."/>
        </authorList>
    </citation>
    <scope>NUCLEOTIDE SEQUENCE [LARGE SCALE GENOMIC DNA]</scope>
    <source>
        <strain evidence="2 3">DL</strain>
    </source>
</reference>
<proteinExistence type="predicted"/>
<sequence>MTMTFTPRLEPLPADDWDDDVRDAVRPLLPVARANPRDAGNVVSTLVRNPGLTRAYLEFNAHLLLRSTVSSRVREVAVLRAVHLRRSQYLWDHHVPIAERAGLTPEEIEAVRGGEVTDPVDGLVVHLVDEIDDSSTLTDATWSQLQQHFDEQQILDLLFTVGCYQLLAVTVNVLGVQPEGH</sequence>
<dbReference type="Proteomes" id="UP000570517">
    <property type="component" value="Unassembled WGS sequence"/>
</dbReference>
<dbReference type="Pfam" id="PF02627">
    <property type="entry name" value="CMD"/>
    <property type="match status" value="1"/>
</dbReference>
<dbReference type="Gene3D" id="1.20.1290.10">
    <property type="entry name" value="AhpD-like"/>
    <property type="match status" value="1"/>
</dbReference>
<name>A0A850PDU1_9MYCO</name>
<gene>
    <name evidence="2" type="ORF">HLY00_4788</name>
</gene>
<dbReference type="InterPro" id="IPR003779">
    <property type="entry name" value="CMD-like"/>
</dbReference>
<evidence type="ECO:0000313" key="2">
    <source>
        <dbReference type="EMBL" id="NVN48629.1"/>
    </source>
</evidence>
<dbReference type="AlphaFoldDB" id="A0A850PDU1"/>
<dbReference type="RefSeq" id="WP_178357072.1">
    <property type="nucleotide sequence ID" value="NZ_JABFYL010000005.1"/>
</dbReference>
<dbReference type="InterPro" id="IPR029032">
    <property type="entry name" value="AhpD-like"/>
</dbReference>
<dbReference type="GO" id="GO:0051920">
    <property type="term" value="F:peroxiredoxin activity"/>
    <property type="evidence" value="ECO:0007669"/>
    <property type="project" value="InterPro"/>
</dbReference>
<evidence type="ECO:0000313" key="3">
    <source>
        <dbReference type="Proteomes" id="UP000570517"/>
    </source>
</evidence>
<keyword evidence="3" id="KW-1185">Reference proteome</keyword>
<protein>
    <recommendedName>
        <fullName evidence="1">Carboxymuconolactone decarboxylase-like domain-containing protein</fullName>
    </recommendedName>
</protein>
<organism evidence="2 3">
    <name type="scientific">Mycolicibacterium hippocampi</name>
    <dbReference type="NCBI Taxonomy" id="659824"/>
    <lineage>
        <taxon>Bacteria</taxon>
        <taxon>Bacillati</taxon>
        <taxon>Actinomycetota</taxon>
        <taxon>Actinomycetes</taxon>
        <taxon>Mycobacteriales</taxon>
        <taxon>Mycobacteriaceae</taxon>
        <taxon>Mycolicibacterium</taxon>
    </lineage>
</organism>
<dbReference type="PANTHER" id="PTHR34846:SF5">
    <property type="entry name" value="CARBOXYMUCONOLACTONE DECARBOXYLASE-LIKE DOMAIN-CONTAINING PROTEIN"/>
    <property type="match status" value="1"/>
</dbReference>
<dbReference type="SUPFAM" id="SSF69118">
    <property type="entry name" value="AhpD-like"/>
    <property type="match status" value="1"/>
</dbReference>
<dbReference type="EMBL" id="JABFYL010000005">
    <property type="protein sequence ID" value="NVN48629.1"/>
    <property type="molecule type" value="Genomic_DNA"/>
</dbReference>
<evidence type="ECO:0000259" key="1">
    <source>
        <dbReference type="Pfam" id="PF02627"/>
    </source>
</evidence>
<accession>A0A850PDU1</accession>
<feature type="domain" description="Carboxymuconolactone decarboxylase-like" evidence="1">
    <location>
        <begin position="50"/>
        <end position="113"/>
    </location>
</feature>
<dbReference type="PANTHER" id="PTHR34846">
    <property type="entry name" value="4-CARBOXYMUCONOLACTONE DECARBOXYLASE FAMILY PROTEIN (AFU_ORTHOLOGUE AFUA_6G11590)"/>
    <property type="match status" value="1"/>
</dbReference>